<proteinExistence type="predicted"/>
<comment type="caution">
    <text evidence="1">The sequence shown here is derived from an EMBL/GenBank/DDBJ whole genome shotgun (WGS) entry which is preliminary data.</text>
</comment>
<protein>
    <submittedName>
        <fullName evidence="1">Uncharacterized protein</fullName>
    </submittedName>
</protein>
<organism evidence="1 2">
    <name type="scientific">Dreissena polymorpha</name>
    <name type="common">Zebra mussel</name>
    <name type="synonym">Mytilus polymorpha</name>
    <dbReference type="NCBI Taxonomy" id="45954"/>
    <lineage>
        <taxon>Eukaryota</taxon>
        <taxon>Metazoa</taxon>
        <taxon>Spiralia</taxon>
        <taxon>Lophotrochozoa</taxon>
        <taxon>Mollusca</taxon>
        <taxon>Bivalvia</taxon>
        <taxon>Autobranchia</taxon>
        <taxon>Heteroconchia</taxon>
        <taxon>Euheterodonta</taxon>
        <taxon>Imparidentia</taxon>
        <taxon>Neoheterodontei</taxon>
        <taxon>Myida</taxon>
        <taxon>Dreissenoidea</taxon>
        <taxon>Dreissenidae</taxon>
        <taxon>Dreissena</taxon>
    </lineage>
</organism>
<dbReference type="Proteomes" id="UP000828390">
    <property type="component" value="Unassembled WGS sequence"/>
</dbReference>
<evidence type="ECO:0000313" key="2">
    <source>
        <dbReference type="Proteomes" id="UP000828390"/>
    </source>
</evidence>
<evidence type="ECO:0000313" key="1">
    <source>
        <dbReference type="EMBL" id="KAH3710296.1"/>
    </source>
</evidence>
<reference evidence="1" key="2">
    <citation type="submission" date="2020-11" db="EMBL/GenBank/DDBJ databases">
        <authorList>
            <person name="McCartney M.A."/>
            <person name="Auch B."/>
            <person name="Kono T."/>
            <person name="Mallez S."/>
            <person name="Becker A."/>
            <person name="Gohl D.M."/>
            <person name="Silverstein K.A.T."/>
            <person name="Koren S."/>
            <person name="Bechman K.B."/>
            <person name="Herman A."/>
            <person name="Abrahante J.E."/>
            <person name="Garbe J."/>
        </authorList>
    </citation>
    <scope>NUCLEOTIDE SEQUENCE</scope>
    <source>
        <strain evidence="1">Duluth1</strain>
        <tissue evidence="1">Whole animal</tissue>
    </source>
</reference>
<dbReference type="AlphaFoldDB" id="A0A9D4BND2"/>
<accession>A0A9D4BND2</accession>
<name>A0A9D4BND2_DREPO</name>
<reference evidence="1" key="1">
    <citation type="journal article" date="2019" name="bioRxiv">
        <title>The Genome of the Zebra Mussel, Dreissena polymorpha: A Resource for Invasive Species Research.</title>
        <authorList>
            <person name="McCartney M.A."/>
            <person name="Auch B."/>
            <person name="Kono T."/>
            <person name="Mallez S."/>
            <person name="Zhang Y."/>
            <person name="Obille A."/>
            <person name="Becker A."/>
            <person name="Abrahante J.E."/>
            <person name="Garbe J."/>
            <person name="Badalamenti J.P."/>
            <person name="Herman A."/>
            <person name="Mangelson H."/>
            <person name="Liachko I."/>
            <person name="Sullivan S."/>
            <person name="Sone E.D."/>
            <person name="Koren S."/>
            <person name="Silverstein K.A.T."/>
            <person name="Beckman K.B."/>
            <person name="Gohl D.M."/>
        </authorList>
    </citation>
    <scope>NUCLEOTIDE SEQUENCE</scope>
    <source>
        <strain evidence="1">Duluth1</strain>
        <tissue evidence="1">Whole animal</tissue>
    </source>
</reference>
<sequence>MPEREWCRQEEMFVGLLELACPRRPVILHIRGRGTYFCEASAVALRLMQKNVSQTQRLLSPSCPLLRHRTHKPYR</sequence>
<gene>
    <name evidence="1" type="ORF">DPMN_069771</name>
</gene>
<keyword evidence="2" id="KW-1185">Reference proteome</keyword>
<dbReference type="EMBL" id="JAIWYP010000014">
    <property type="protein sequence ID" value="KAH3710296.1"/>
    <property type="molecule type" value="Genomic_DNA"/>
</dbReference>